<protein>
    <submittedName>
        <fullName evidence="1">Uncharacterized protein</fullName>
    </submittedName>
</protein>
<sequence>MSSARDQESGV</sequence>
<accession>A0A0E9V9J9</accession>
<reference evidence="1" key="1">
    <citation type="submission" date="2014-11" db="EMBL/GenBank/DDBJ databases">
        <authorList>
            <person name="Amaro Gonzalez C."/>
        </authorList>
    </citation>
    <scope>NUCLEOTIDE SEQUENCE</scope>
</reference>
<dbReference type="EMBL" id="GBXM01033818">
    <property type="protein sequence ID" value="JAH74759.1"/>
    <property type="molecule type" value="Transcribed_RNA"/>
</dbReference>
<name>A0A0E9V9J9_ANGAN</name>
<evidence type="ECO:0000313" key="1">
    <source>
        <dbReference type="EMBL" id="JAH74759.1"/>
    </source>
</evidence>
<reference evidence="1" key="2">
    <citation type="journal article" date="2015" name="Fish Shellfish Immunol.">
        <title>Early steps in the European eel (Anguilla anguilla)-Vibrio vulnificus interaction in the gills: Role of the RtxA13 toxin.</title>
        <authorList>
            <person name="Callol A."/>
            <person name="Pajuelo D."/>
            <person name="Ebbesson L."/>
            <person name="Teles M."/>
            <person name="MacKenzie S."/>
            <person name="Amaro C."/>
        </authorList>
    </citation>
    <scope>NUCLEOTIDE SEQUENCE</scope>
</reference>
<proteinExistence type="predicted"/>
<organism evidence="1">
    <name type="scientific">Anguilla anguilla</name>
    <name type="common">European freshwater eel</name>
    <name type="synonym">Muraena anguilla</name>
    <dbReference type="NCBI Taxonomy" id="7936"/>
    <lineage>
        <taxon>Eukaryota</taxon>
        <taxon>Metazoa</taxon>
        <taxon>Chordata</taxon>
        <taxon>Craniata</taxon>
        <taxon>Vertebrata</taxon>
        <taxon>Euteleostomi</taxon>
        <taxon>Actinopterygii</taxon>
        <taxon>Neopterygii</taxon>
        <taxon>Teleostei</taxon>
        <taxon>Anguilliformes</taxon>
        <taxon>Anguillidae</taxon>
        <taxon>Anguilla</taxon>
    </lineage>
</organism>